<evidence type="ECO:0000313" key="8">
    <source>
        <dbReference type="EMBL" id="RNL41978.1"/>
    </source>
</evidence>
<proteinExistence type="inferred from homology"/>
<dbReference type="PANTHER" id="PTHR43761">
    <property type="entry name" value="D-ISOMER SPECIFIC 2-HYDROXYACID DEHYDROGENASE FAMILY PROTEIN (AFU_ORTHOLOGUE AFUA_1G13630)"/>
    <property type="match status" value="1"/>
</dbReference>
<dbReference type="EMBL" id="DYWI01000076">
    <property type="protein sequence ID" value="HJF65359.1"/>
    <property type="molecule type" value="Genomic_DNA"/>
</dbReference>
<reference evidence="8" key="2">
    <citation type="journal article" date="2019" name="Microbiol. Resour. Announc.">
        <title>Draft Genome Sequences of Type Strains of Gordonibacter faecihominis, Paraeggerthella hongkongensis, Parvibacter caecicola,Slackia equolifaciens, Slackia faecicanis, and Slackia isoflavoniconvertens.</title>
        <authorList>
            <person name="Danylec N."/>
            <person name="Stoll D.A."/>
            <person name="Dotsch A."/>
            <person name="Huch M."/>
        </authorList>
    </citation>
    <scope>NUCLEOTIDE SEQUENCE</scope>
    <source>
        <strain evidence="8">DSM 24851</strain>
    </source>
</reference>
<protein>
    <submittedName>
        <fullName evidence="7">C-terminal binding protein</fullName>
    </submittedName>
    <submittedName>
        <fullName evidence="8">Hydroxyacid dehydrogenase</fullName>
    </submittedName>
</protein>
<dbReference type="InterPro" id="IPR036291">
    <property type="entry name" value="NAD(P)-bd_dom_sf"/>
</dbReference>
<dbReference type="InterPro" id="IPR050418">
    <property type="entry name" value="D-iso_2-hydroxyacid_DH_PdxB"/>
</dbReference>
<dbReference type="RefSeq" id="WP_123207839.1">
    <property type="nucleotide sequence ID" value="NZ_JBHTHO010000004.1"/>
</dbReference>
<gene>
    <name evidence="8" type="ORF">DMP06_00800</name>
    <name evidence="7" type="ORF">K8U77_04485</name>
</gene>
<sequence length="336" mass="37979">MKILISDYIDSMMPDHELETKTLKEGLGEDIEIEVYAYSDEKREEFYEHLKDADALLTAFTKIDKEAMEHAPKLKVIAINATGYDNVDMEEATKRNIGVCPVGEYCTWDVSEAAIAYMFALNKNFKFYQHQIEVEHKWDYAAGPELPRIEDQTLGIIGFGKIGKCTARKAKGIVGRIIANDPFIDKGLFAENGVEEADVDTLLAEADIIINHMNLNETNYHYFDAEKFAKMKKKPIVINLGRGLCMDEPALIEALDSGQIRSFGADVLYDETPDLANHPLVGRDNVIITPHSAFYSSSSLRDLEVFSSRNIVYFLTGQKDKLFKLVNQEVEVKDCR</sequence>
<dbReference type="InterPro" id="IPR006139">
    <property type="entry name" value="D-isomer_2_OHA_DH_cat_dom"/>
</dbReference>
<evidence type="ECO:0000256" key="4">
    <source>
        <dbReference type="RuleBase" id="RU003719"/>
    </source>
</evidence>
<reference evidence="7" key="4">
    <citation type="submission" date="2021-09" db="EMBL/GenBank/DDBJ databases">
        <authorList>
            <person name="Gilroy R."/>
        </authorList>
    </citation>
    <scope>NUCLEOTIDE SEQUENCE</scope>
    <source>
        <strain evidence="7">ChiGjej6B6-11269</strain>
    </source>
</reference>
<evidence type="ECO:0000256" key="1">
    <source>
        <dbReference type="ARBA" id="ARBA00005854"/>
    </source>
</evidence>
<organism evidence="8 9">
    <name type="scientific">Slackia equolifaciens</name>
    <dbReference type="NCBI Taxonomy" id="498718"/>
    <lineage>
        <taxon>Bacteria</taxon>
        <taxon>Bacillati</taxon>
        <taxon>Actinomycetota</taxon>
        <taxon>Coriobacteriia</taxon>
        <taxon>Eggerthellales</taxon>
        <taxon>Eggerthellaceae</taxon>
        <taxon>Slackia</taxon>
    </lineage>
</organism>
<evidence type="ECO:0000259" key="6">
    <source>
        <dbReference type="Pfam" id="PF02826"/>
    </source>
</evidence>
<evidence type="ECO:0000313" key="9">
    <source>
        <dbReference type="Proteomes" id="UP000269591"/>
    </source>
</evidence>
<dbReference type="EMBL" id="QIBX01000001">
    <property type="protein sequence ID" value="RNL41978.1"/>
    <property type="molecule type" value="Genomic_DNA"/>
</dbReference>
<dbReference type="Proteomes" id="UP000786989">
    <property type="component" value="Unassembled WGS sequence"/>
</dbReference>
<keyword evidence="9" id="KW-1185">Reference proteome</keyword>
<dbReference type="SUPFAM" id="SSF51735">
    <property type="entry name" value="NAD(P)-binding Rossmann-fold domains"/>
    <property type="match status" value="1"/>
</dbReference>
<feature type="domain" description="D-isomer specific 2-hydroxyacid dehydrogenase NAD-binding" evidence="6">
    <location>
        <begin position="115"/>
        <end position="293"/>
    </location>
</feature>
<accession>A0A3N0B4S9</accession>
<feature type="domain" description="D-isomer specific 2-hydroxyacid dehydrogenase catalytic" evidence="5">
    <location>
        <begin position="17"/>
        <end position="319"/>
    </location>
</feature>
<evidence type="ECO:0000256" key="3">
    <source>
        <dbReference type="ARBA" id="ARBA00023027"/>
    </source>
</evidence>
<keyword evidence="3" id="KW-0520">NAD</keyword>
<dbReference type="GO" id="GO:0051287">
    <property type="term" value="F:NAD binding"/>
    <property type="evidence" value="ECO:0007669"/>
    <property type="project" value="InterPro"/>
</dbReference>
<comment type="caution">
    <text evidence="8">The sequence shown here is derived from an EMBL/GenBank/DDBJ whole genome shotgun (WGS) entry which is preliminary data.</text>
</comment>
<evidence type="ECO:0000256" key="2">
    <source>
        <dbReference type="ARBA" id="ARBA00023002"/>
    </source>
</evidence>
<dbReference type="Pfam" id="PF00389">
    <property type="entry name" value="2-Hacid_dh"/>
    <property type="match status" value="1"/>
</dbReference>
<dbReference type="OrthoDB" id="9793626at2"/>
<dbReference type="SUPFAM" id="SSF52283">
    <property type="entry name" value="Formate/glycerate dehydrogenase catalytic domain-like"/>
    <property type="match status" value="1"/>
</dbReference>
<dbReference type="Proteomes" id="UP000269591">
    <property type="component" value="Unassembled WGS sequence"/>
</dbReference>
<reference evidence="9" key="1">
    <citation type="submission" date="2018-05" db="EMBL/GenBank/DDBJ databases">
        <title>Genome Sequencing of selected type strains of the family Eggerthellaceae.</title>
        <authorList>
            <person name="Danylec N."/>
            <person name="Stoll D.A."/>
            <person name="Doetsch A."/>
            <person name="Huch M."/>
        </authorList>
    </citation>
    <scope>NUCLEOTIDE SEQUENCE [LARGE SCALE GENOMIC DNA]</scope>
    <source>
        <strain evidence="9">DSM 24851</strain>
    </source>
</reference>
<keyword evidence="2 4" id="KW-0560">Oxidoreductase</keyword>
<dbReference type="GO" id="GO:0016616">
    <property type="term" value="F:oxidoreductase activity, acting on the CH-OH group of donors, NAD or NADP as acceptor"/>
    <property type="evidence" value="ECO:0007669"/>
    <property type="project" value="InterPro"/>
</dbReference>
<evidence type="ECO:0000259" key="5">
    <source>
        <dbReference type="Pfam" id="PF00389"/>
    </source>
</evidence>
<reference evidence="7" key="3">
    <citation type="journal article" date="2021" name="PeerJ">
        <title>Extensive microbial diversity within the chicken gut microbiome revealed by metagenomics and culture.</title>
        <authorList>
            <person name="Gilroy R."/>
            <person name="Ravi A."/>
            <person name="Getino M."/>
            <person name="Pursley I."/>
            <person name="Horton D.L."/>
            <person name="Alikhan N.F."/>
            <person name="Baker D."/>
            <person name="Gharbi K."/>
            <person name="Hall N."/>
            <person name="Watson M."/>
            <person name="Adriaenssens E.M."/>
            <person name="Foster-Nyarko E."/>
            <person name="Jarju S."/>
            <person name="Secka A."/>
            <person name="Antonio M."/>
            <person name="Oren A."/>
            <person name="Chaudhuri R.R."/>
            <person name="La Ragione R."/>
            <person name="Hildebrand F."/>
            <person name="Pallen M.J."/>
        </authorList>
    </citation>
    <scope>NUCLEOTIDE SEQUENCE</scope>
    <source>
        <strain evidence="7">ChiGjej6B6-11269</strain>
    </source>
</reference>
<dbReference type="Gene3D" id="3.40.50.720">
    <property type="entry name" value="NAD(P)-binding Rossmann-like Domain"/>
    <property type="match status" value="2"/>
</dbReference>
<dbReference type="Pfam" id="PF02826">
    <property type="entry name" value="2-Hacid_dh_C"/>
    <property type="match status" value="1"/>
</dbReference>
<dbReference type="AlphaFoldDB" id="A0A3N0B4S9"/>
<dbReference type="InterPro" id="IPR006140">
    <property type="entry name" value="D-isomer_DH_NAD-bd"/>
</dbReference>
<dbReference type="PANTHER" id="PTHR43761:SF1">
    <property type="entry name" value="D-ISOMER SPECIFIC 2-HYDROXYACID DEHYDROGENASE CATALYTIC DOMAIN-CONTAINING PROTEIN-RELATED"/>
    <property type="match status" value="1"/>
</dbReference>
<name>A0A3N0B4S9_9ACTN</name>
<evidence type="ECO:0000313" key="7">
    <source>
        <dbReference type="EMBL" id="HJF65359.1"/>
    </source>
</evidence>
<comment type="similarity">
    <text evidence="1 4">Belongs to the D-isomer specific 2-hydroxyacid dehydrogenase family.</text>
</comment>